<dbReference type="OrthoDB" id="3168445at2759"/>
<protein>
    <submittedName>
        <fullName evidence="2">Uncharacterized protein</fullName>
    </submittedName>
</protein>
<feature type="compositionally biased region" description="Polar residues" evidence="1">
    <location>
        <begin position="268"/>
        <end position="282"/>
    </location>
</feature>
<feature type="region of interest" description="Disordered" evidence="1">
    <location>
        <begin position="492"/>
        <end position="559"/>
    </location>
</feature>
<dbReference type="Proteomes" id="UP000724874">
    <property type="component" value="Unassembled WGS sequence"/>
</dbReference>
<proteinExistence type="predicted"/>
<organism evidence="2 3">
    <name type="scientific">Gymnopilus junonius</name>
    <name type="common">Spectacular rustgill mushroom</name>
    <name type="synonym">Gymnopilus spectabilis subsp. junonius</name>
    <dbReference type="NCBI Taxonomy" id="109634"/>
    <lineage>
        <taxon>Eukaryota</taxon>
        <taxon>Fungi</taxon>
        <taxon>Dikarya</taxon>
        <taxon>Basidiomycota</taxon>
        <taxon>Agaricomycotina</taxon>
        <taxon>Agaricomycetes</taxon>
        <taxon>Agaricomycetidae</taxon>
        <taxon>Agaricales</taxon>
        <taxon>Agaricineae</taxon>
        <taxon>Hymenogastraceae</taxon>
        <taxon>Gymnopilus</taxon>
    </lineage>
</organism>
<feature type="compositionally biased region" description="Polar residues" evidence="1">
    <location>
        <begin position="1"/>
        <end position="16"/>
    </location>
</feature>
<feature type="region of interest" description="Disordered" evidence="1">
    <location>
        <begin position="1"/>
        <end position="357"/>
    </location>
</feature>
<feature type="compositionally biased region" description="Pro residues" evidence="1">
    <location>
        <begin position="424"/>
        <end position="433"/>
    </location>
</feature>
<feature type="compositionally biased region" description="Low complexity" evidence="1">
    <location>
        <begin position="331"/>
        <end position="352"/>
    </location>
</feature>
<comment type="caution">
    <text evidence="2">The sequence shown here is derived from an EMBL/GenBank/DDBJ whole genome shotgun (WGS) entry which is preliminary data.</text>
</comment>
<feature type="compositionally biased region" description="Basic and acidic residues" evidence="1">
    <location>
        <begin position="504"/>
        <end position="518"/>
    </location>
</feature>
<feature type="region of interest" description="Disordered" evidence="1">
    <location>
        <begin position="418"/>
        <end position="480"/>
    </location>
</feature>
<feature type="compositionally biased region" description="Polar residues" evidence="1">
    <location>
        <begin position="125"/>
        <end position="136"/>
    </location>
</feature>
<evidence type="ECO:0000313" key="2">
    <source>
        <dbReference type="EMBL" id="KAF8905091.1"/>
    </source>
</evidence>
<feature type="compositionally biased region" description="Pro residues" evidence="1">
    <location>
        <begin position="145"/>
        <end position="158"/>
    </location>
</feature>
<feature type="compositionally biased region" description="Basic and acidic residues" evidence="1">
    <location>
        <begin position="59"/>
        <end position="70"/>
    </location>
</feature>
<feature type="compositionally biased region" description="Polar residues" evidence="1">
    <location>
        <begin position="171"/>
        <end position="186"/>
    </location>
</feature>
<accession>A0A9P5NSF4</accession>
<gene>
    <name evidence="2" type="ORF">CPB84DRAFT_1823433</name>
</gene>
<keyword evidence="3" id="KW-1185">Reference proteome</keyword>
<dbReference type="EMBL" id="JADNYJ010000024">
    <property type="protein sequence ID" value="KAF8905091.1"/>
    <property type="molecule type" value="Genomic_DNA"/>
</dbReference>
<feature type="compositionally biased region" description="Basic and acidic residues" evidence="1">
    <location>
        <begin position="113"/>
        <end position="122"/>
    </location>
</feature>
<evidence type="ECO:0000256" key="1">
    <source>
        <dbReference type="SAM" id="MobiDB-lite"/>
    </source>
</evidence>
<reference evidence="2" key="1">
    <citation type="submission" date="2020-11" db="EMBL/GenBank/DDBJ databases">
        <authorList>
            <consortium name="DOE Joint Genome Institute"/>
            <person name="Ahrendt S."/>
            <person name="Riley R."/>
            <person name="Andreopoulos W."/>
            <person name="LaButti K."/>
            <person name="Pangilinan J."/>
            <person name="Ruiz-duenas F.J."/>
            <person name="Barrasa J.M."/>
            <person name="Sanchez-Garcia M."/>
            <person name="Camarero S."/>
            <person name="Miyauchi S."/>
            <person name="Serrano A."/>
            <person name="Linde D."/>
            <person name="Babiker R."/>
            <person name="Drula E."/>
            <person name="Ayuso-Fernandez I."/>
            <person name="Pacheco R."/>
            <person name="Padilla G."/>
            <person name="Ferreira P."/>
            <person name="Barriuso J."/>
            <person name="Kellner H."/>
            <person name="Castanera R."/>
            <person name="Alfaro M."/>
            <person name="Ramirez L."/>
            <person name="Pisabarro A.G."/>
            <person name="Kuo A."/>
            <person name="Tritt A."/>
            <person name="Lipzen A."/>
            <person name="He G."/>
            <person name="Yan M."/>
            <person name="Ng V."/>
            <person name="Cullen D."/>
            <person name="Martin F."/>
            <person name="Rosso M.-N."/>
            <person name="Henrissat B."/>
            <person name="Hibbett D."/>
            <person name="Martinez A.T."/>
            <person name="Grigoriev I.V."/>
        </authorList>
    </citation>
    <scope>NUCLEOTIDE SEQUENCE</scope>
    <source>
        <strain evidence="2">AH 44721</strain>
    </source>
</reference>
<dbReference type="AlphaFoldDB" id="A0A9P5NSF4"/>
<sequence>MPRMHSTSTTVQTDQPALQRPRSKSRTIIRMISTKFTRVTNSPPALAKPPPAAPTGWSKDQRDAALRERGLLPPLRPNKDLSLQESELDQLIPVVEPEEESQDKPSGPSAADLIKKEWEPKTRPLRSNSGSAWSISTVPPTIDKPTPPPNEPLPPVPTLSPESVHQDYPPRSSSVNVLAVPPSQSETKVRPLPSPPLAKVAPSEIEAWTVPLPPSPSPSVAELPSPPQPATSPVPSQSRSLPSIPDTSQSAESSACGSGANTPRPLDQSKTFIPTQPTTPVISLTPATEIPSPSTEPTTPSAGADDRLGSALHNRTDSFAQLEDSISSIATPSLDSTSNTTNSTTGTSDASSHISNAIKGPGKLGMLQVKTLQEVASTVPVIIESPVQMTRFSEELEVVMEESPSMDFGIINEKSEKPAISTPLVPPRSPPAPTSVGTTLRPQRRGVTDPVVSMDRRKSFNPFKRGQTMDVSPIPEPQRRLSMARSLSNLRRSVVGTLSHKPTKGAEGEGGRVEKNFDASHLPASPTIPQAFARPRPSDVSKSSAGSPPPTPGMRQAVAPIIYNRGSILLETAGIEDEETRRMTELAFLG</sequence>
<name>A0A9P5NSF4_GYMJU</name>
<feature type="compositionally biased region" description="Low complexity" evidence="1">
    <location>
        <begin position="285"/>
        <end position="302"/>
    </location>
</feature>
<evidence type="ECO:0000313" key="3">
    <source>
        <dbReference type="Proteomes" id="UP000724874"/>
    </source>
</evidence>
<feature type="compositionally biased region" description="Polar residues" evidence="1">
    <location>
        <begin position="239"/>
        <end position="261"/>
    </location>
</feature>